<accession>A0A151B0Y5</accession>
<evidence type="ECO:0000313" key="3">
    <source>
        <dbReference type="Proteomes" id="UP000075670"/>
    </source>
</evidence>
<keyword evidence="3" id="KW-1185">Reference proteome</keyword>
<feature type="region of interest" description="Disordered" evidence="1">
    <location>
        <begin position="286"/>
        <end position="312"/>
    </location>
</feature>
<reference evidence="2 3" key="1">
    <citation type="submission" date="2016-02" db="EMBL/GenBank/DDBJ databases">
        <title>Genome sequence of Moorella mulderi DSM 14980.</title>
        <authorList>
            <person name="Poehlein A."/>
            <person name="Daniel R."/>
        </authorList>
    </citation>
    <scope>NUCLEOTIDE SEQUENCE [LARGE SCALE GENOMIC DNA]</scope>
    <source>
        <strain evidence="2 3">DSM 14980</strain>
    </source>
</reference>
<proteinExistence type="predicted"/>
<feature type="region of interest" description="Disordered" evidence="1">
    <location>
        <begin position="1"/>
        <end position="34"/>
    </location>
</feature>
<gene>
    <name evidence="2" type="ORF">MOMUL_00080</name>
</gene>
<protein>
    <submittedName>
        <fullName evidence="2">Uncharacterized protein</fullName>
    </submittedName>
</protein>
<dbReference type="Proteomes" id="UP000075670">
    <property type="component" value="Unassembled WGS sequence"/>
</dbReference>
<dbReference type="EMBL" id="LTBC01000001">
    <property type="protein sequence ID" value="KYH33307.1"/>
    <property type="molecule type" value="Genomic_DNA"/>
</dbReference>
<feature type="compositionally biased region" description="Basic and acidic residues" evidence="1">
    <location>
        <begin position="303"/>
        <end position="312"/>
    </location>
</feature>
<dbReference type="PATRIC" id="fig|1122241.3.peg.8"/>
<dbReference type="AlphaFoldDB" id="A0A151B0Y5"/>
<feature type="compositionally biased region" description="Basic residues" evidence="1">
    <location>
        <begin position="16"/>
        <end position="26"/>
    </location>
</feature>
<name>A0A151B0Y5_9FIRM</name>
<evidence type="ECO:0000313" key="2">
    <source>
        <dbReference type="EMBL" id="KYH33307.1"/>
    </source>
</evidence>
<comment type="caution">
    <text evidence="2">The sequence shown here is derived from an EMBL/GenBank/DDBJ whole genome shotgun (WGS) entry which is preliminary data.</text>
</comment>
<sequence>MGEVCMSQEMETGQKNSHRGRGRPPGRKNGSVRSDRVEACHLIANVLVMEPTASAARLAELAWPETASSTKAREAARKRAERALADLDEDPSLAGVEMEEKVRAALKARRGEEERKRKEQEKGNERKNAIMDIIARYKTALGVEIRYSENEYRDEDGDKEDKKIAVAASDDHIAAVATVELGVEITPDEVGRIRRSMGLVVSPSFLPPSPPGSKKRYNSTNTHKKTYRRLAISTHDMVTRGAKSVYICIPGIWDADKGTWVRRECWKPLVKQPGLSTYYPTLIDPAMGSSGGGKRKKGGGWSRDSEQFQKLN</sequence>
<evidence type="ECO:0000256" key="1">
    <source>
        <dbReference type="SAM" id="MobiDB-lite"/>
    </source>
</evidence>
<organism evidence="2 3">
    <name type="scientific">Moorella mulderi DSM 14980</name>
    <dbReference type="NCBI Taxonomy" id="1122241"/>
    <lineage>
        <taxon>Bacteria</taxon>
        <taxon>Bacillati</taxon>
        <taxon>Bacillota</taxon>
        <taxon>Clostridia</taxon>
        <taxon>Neomoorellales</taxon>
        <taxon>Neomoorellaceae</taxon>
        <taxon>Neomoorella</taxon>
    </lineage>
</organism>